<dbReference type="SUPFAM" id="SSF48576">
    <property type="entry name" value="Terpenoid synthases"/>
    <property type="match status" value="1"/>
</dbReference>
<organism evidence="7 8">
    <name type="scientific">Senna tora</name>
    <dbReference type="NCBI Taxonomy" id="362788"/>
    <lineage>
        <taxon>Eukaryota</taxon>
        <taxon>Viridiplantae</taxon>
        <taxon>Streptophyta</taxon>
        <taxon>Embryophyta</taxon>
        <taxon>Tracheophyta</taxon>
        <taxon>Spermatophyta</taxon>
        <taxon>Magnoliopsida</taxon>
        <taxon>eudicotyledons</taxon>
        <taxon>Gunneridae</taxon>
        <taxon>Pentapetalae</taxon>
        <taxon>rosids</taxon>
        <taxon>fabids</taxon>
        <taxon>Fabales</taxon>
        <taxon>Fabaceae</taxon>
        <taxon>Caesalpinioideae</taxon>
        <taxon>Cassia clade</taxon>
        <taxon>Senna</taxon>
    </lineage>
</organism>
<accession>A0A834WWZ7</accession>
<dbReference type="PANTHER" id="PTHR31225">
    <property type="entry name" value="OS04G0344100 PROTEIN-RELATED"/>
    <property type="match status" value="1"/>
</dbReference>
<feature type="domain" description="Terpene synthase metal-binding" evidence="6">
    <location>
        <begin position="266"/>
        <end position="430"/>
    </location>
</feature>
<feature type="domain" description="Terpene synthase N-terminal" evidence="5">
    <location>
        <begin position="31"/>
        <end position="214"/>
    </location>
</feature>
<dbReference type="InterPro" id="IPR036965">
    <property type="entry name" value="Terpene_synth_N_sf"/>
</dbReference>
<comment type="cofactor">
    <cofactor evidence="1">
        <name>Mg(2+)</name>
        <dbReference type="ChEBI" id="CHEBI:18420"/>
    </cofactor>
</comment>
<sequence>MSIIASTLSPHNDNIASSTLSRHTADYHPTLWTHYFLQFASQSLEVDDETMKRIETMKDEVRKMLVPTTENPLGKVDLIDSIQRLGLSYHFEAEIDQVLHQIHKHYVQHHKITLNQQHHHLHSHALLFRLLRQQGYFISPDVFNKFKDEEGKFSEEHSKDVEGMLSLYEAAHLSIHGETILDEALAFTSTKLGSITIDQSNSNPFLAAQVVQTLNQTPYRGLPRLEARKYISIYHQHPSHNQLLLTLAKLDFNTLQKLHQKEFGNICKWDVCCLDDLPEYLKLPYKEVLNFFEETEEEMRKEGRAYSVQYTKKELVEAYMSEARWLNRKYIPTTEEYMKIATISCCYPLLSTSSFIGMGHIASQHIFQWAQTHPNIFKASSTICRIMDDIFEQERGHVASVVECYKKEHGVSREEAIDELRKRIGNAWKDMNQECLYSKVGMPFVERLLNLTRFMDVIYKQTDNYTHAQGLMKNSITELLLHPLPI</sequence>
<evidence type="ECO:0000259" key="5">
    <source>
        <dbReference type="Pfam" id="PF01397"/>
    </source>
</evidence>
<dbReference type="Proteomes" id="UP000634136">
    <property type="component" value="Unassembled WGS sequence"/>
</dbReference>
<evidence type="ECO:0000256" key="2">
    <source>
        <dbReference type="ARBA" id="ARBA00022723"/>
    </source>
</evidence>
<evidence type="ECO:0000256" key="3">
    <source>
        <dbReference type="ARBA" id="ARBA00022842"/>
    </source>
</evidence>
<dbReference type="InterPro" id="IPR044814">
    <property type="entry name" value="Terpene_cyclase_plant_C1"/>
</dbReference>
<name>A0A834WWZ7_9FABA</name>
<dbReference type="OrthoDB" id="1877784at2759"/>
<reference evidence="7" key="1">
    <citation type="submission" date="2020-09" db="EMBL/GenBank/DDBJ databases">
        <title>Genome-Enabled Discovery of Anthraquinone Biosynthesis in Senna tora.</title>
        <authorList>
            <person name="Kang S.-H."/>
            <person name="Pandey R.P."/>
            <person name="Lee C.-M."/>
            <person name="Sim J.-S."/>
            <person name="Jeong J.-T."/>
            <person name="Choi B.-S."/>
            <person name="Jung M."/>
            <person name="Ginzburg D."/>
            <person name="Zhao K."/>
            <person name="Won S.Y."/>
            <person name="Oh T.-J."/>
            <person name="Yu Y."/>
            <person name="Kim N.-H."/>
            <person name="Lee O.R."/>
            <person name="Lee T.-H."/>
            <person name="Bashyal P."/>
            <person name="Kim T.-S."/>
            <person name="Lee W.-H."/>
            <person name="Kawkins C."/>
            <person name="Kim C.-K."/>
            <person name="Kim J.S."/>
            <person name="Ahn B.O."/>
            <person name="Rhee S.Y."/>
            <person name="Sohng J.K."/>
        </authorList>
    </citation>
    <scope>NUCLEOTIDE SEQUENCE</scope>
    <source>
        <tissue evidence="7">Leaf</tissue>
    </source>
</reference>
<dbReference type="InterPro" id="IPR050148">
    <property type="entry name" value="Terpene_synthase-like"/>
</dbReference>
<dbReference type="Pfam" id="PF03936">
    <property type="entry name" value="Terpene_synth_C"/>
    <property type="match status" value="1"/>
</dbReference>
<dbReference type="InterPro" id="IPR008949">
    <property type="entry name" value="Isoprenoid_synthase_dom_sf"/>
</dbReference>
<evidence type="ECO:0000256" key="4">
    <source>
        <dbReference type="ARBA" id="ARBA00023239"/>
    </source>
</evidence>
<proteinExistence type="predicted"/>
<dbReference type="FunFam" id="1.50.10.130:FF:000001">
    <property type="entry name" value="Isoprene synthase, chloroplastic"/>
    <property type="match status" value="1"/>
</dbReference>
<dbReference type="InterPro" id="IPR008930">
    <property type="entry name" value="Terpenoid_cyclase/PrenylTrfase"/>
</dbReference>
<dbReference type="Pfam" id="PF01397">
    <property type="entry name" value="Terpene_synth"/>
    <property type="match status" value="1"/>
</dbReference>
<dbReference type="GO" id="GO:0010333">
    <property type="term" value="F:terpene synthase activity"/>
    <property type="evidence" value="ECO:0007669"/>
    <property type="project" value="InterPro"/>
</dbReference>
<dbReference type="GO" id="GO:0000287">
    <property type="term" value="F:magnesium ion binding"/>
    <property type="evidence" value="ECO:0007669"/>
    <property type="project" value="InterPro"/>
</dbReference>
<dbReference type="Gene3D" id="1.50.10.130">
    <property type="entry name" value="Terpene synthase, N-terminal domain"/>
    <property type="match status" value="1"/>
</dbReference>
<keyword evidence="8" id="KW-1185">Reference proteome</keyword>
<evidence type="ECO:0000259" key="6">
    <source>
        <dbReference type="Pfam" id="PF03936"/>
    </source>
</evidence>
<comment type="caution">
    <text evidence="7">The sequence shown here is derived from an EMBL/GenBank/DDBJ whole genome shotgun (WGS) entry which is preliminary data.</text>
</comment>
<dbReference type="CDD" id="cd00684">
    <property type="entry name" value="Terpene_cyclase_plant_C1"/>
    <property type="match status" value="1"/>
</dbReference>
<dbReference type="SUPFAM" id="SSF48239">
    <property type="entry name" value="Terpenoid cyclases/Protein prenyltransferases"/>
    <property type="match status" value="1"/>
</dbReference>
<dbReference type="AlphaFoldDB" id="A0A834WWZ7"/>
<dbReference type="InterPro" id="IPR001906">
    <property type="entry name" value="Terpene_synth_N"/>
</dbReference>
<dbReference type="Gene3D" id="1.10.600.10">
    <property type="entry name" value="Farnesyl Diphosphate Synthase"/>
    <property type="match status" value="1"/>
</dbReference>
<keyword evidence="4" id="KW-0456">Lyase</keyword>
<gene>
    <name evidence="7" type="ORF">G2W53_008758</name>
</gene>
<dbReference type="GO" id="GO:0016102">
    <property type="term" value="P:diterpenoid biosynthetic process"/>
    <property type="evidence" value="ECO:0007669"/>
    <property type="project" value="InterPro"/>
</dbReference>
<dbReference type="PANTHER" id="PTHR31225:SF221">
    <property type="entry name" value="(-)-GERMACRENE D SYNTHASE"/>
    <property type="match status" value="1"/>
</dbReference>
<evidence type="ECO:0000256" key="1">
    <source>
        <dbReference type="ARBA" id="ARBA00001946"/>
    </source>
</evidence>
<evidence type="ECO:0000313" key="7">
    <source>
        <dbReference type="EMBL" id="KAF7833899.1"/>
    </source>
</evidence>
<evidence type="ECO:0000313" key="8">
    <source>
        <dbReference type="Proteomes" id="UP000634136"/>
    </source>
</evidence>
<keyword evidence="2" id="KW-0479">Metal-binding</keyword>
<dbReference type="InterPro" id="IPR005630">
    <property type="entry name" value="Terpene_synthase_metal-bd"/>
</dbReference>
<dbReference type="EMBL" id="JAAIUW010000004">
    <property type="protein sequence ID" value="KAF7833899.1"/>
    <property type="molecule type" value="Genomic_DNA"/>
</dbReference>
<keyword evidence="3" id="KW-0460">Magnesium</keyword>
<protein>
    <submittedName>
        <fullName evidence="7">Putative terpene synthase 2</fullName>
    </submittedName>
</protein>